<dbReference type="InterPro" id="IPR035986">
    <property type="entry name" value="PKD_dom_sf"/>
</dbReference>
<evidence type="ECO:0000313" key="2">
    <source>
        <dbReference type="EMBL" id="MTI29084.1"/>
    </source>
</evidence>
<dbReference type="SUPFAM" id="SSF49299">
    <property type="entry name" value="PKD domain"/>
    <property type="match status" value="1"/>
</dbReference>
<sequence length="664" mass="75976">MQRIIIFITILSLGHMARGQLVTDTTTRKAEILFNQYDNKVEFQADTPPLVQISGAPEAFYTYFWEFGDGHFSFEEKPEHVYNDKGEYQVRLQVTNNYDNGKPPPSRPKILKVGEVNEQPGPLSVEGDFQGLAMVKTREPVPNEDMVVVMRYKNDLGYASNGKLYIYYNERKFKANNFEIADVRTHHSEKPAEDMLLSAHFNTNALFASHEAWASAGMGAGMFPFCPSPGDSVRNHVFITEEESEREFRDKLIFKFEDLAPKEERNIFFTIKTTPEMLKDTSAIVKIRGVFVPDERSESHQVRDLEMEITTSHDPNKMAVSDTRINYRLADKKRLKYKVRFQNNGEGPATTIRLDVDVPSIIDKSTLKLLDTYPECPVCPDSDSLTVSYSCIDTVFSEKQISFIFNNIYLPGSNQEGVHKYDSTKGFVRYSVKLKDKAPKINSASRTAIIFDKNEPILTNYSKTHFKPGLSLGAMLGYNSVNSLDNSRNYFIGITASPYKPHRGYLQAELQVSKGTFESSRNYEIRTELEPGIDIMELTQVDEQTDFEYMDITLVPVSYRYNLNHFMGVGGGVQISGRLYEEYEQTSDYEYFLEFPQNRIEPNQDKPAETFVTSKKDRTTELNPGVFAGINLGSARIGPSVGMRYIWQVNEPRNVWAFYLQWKF</sequence>
<comment type="caution">
    <text evidence="2">The sequence shown here is derived from an EMBL/GenBank/DDBJ whole genome shotgun (WGS) entry which is preliminary data.</text>
</comment>
<organism evidence="2 3">
    <name type="scientific">Fulvivirga kasyanovii</name>
    <dbReference type="NCBI Taxonomy" id="396812"/>
    <lineage>
        <taxon>Bacteria</taxon>
        <taxon>Pseudomonadati</taxon>
        <taxon>Bacteroidota</taxon>
        <taxon>Cytophagia</taxon>
        <taxon>Cytophagales</taxon>
        <taxon>Fulvivirgaceae</taxon>
        <taxon>Fulvivirga</taxon>
    </lineage>
</organism>
<dbReference type="PROSITE" id="PS50093">
    <property type="entry name" value="PKD"/>
    <property type="match status" value="1"/>
</dbReference>
<proteinExistence type="predicted"/>
<keyword evidence="3" id="KW-1185">Reference proteome</keyword>
<dbReference type="InterPro" id="IPR057171">
    <property type="entry name" value="DUF7849"/>
</dbReference>
<reference evidence="2 3" key="1">
    <citation type="submission" date="2019-02" db="EMBL/GenBank/DDBJ databases">
        <authorList>
            <person name="Goldberg S.R."/>
            <person name="Haltli B.A."/>
            <person name="Correa H."/>
            <person name="Russell K.G."/>
        </authorList>
    </citation>
    <scope>NUCLEOTIDE SEQUENCE [LARGE SCALE GENOMIC DNA]</scope>
    <source>
        <strain evidence="2 3">JCM 16186</strain>
    </source>
</reference>
<evidence type="ECO:0000313" key="3">
    <source>
        <dbReference type="Proteomes" id="UP000798808"/>
    </source>
</evidence>
<dbReference type="Pfam" id="PF24595">
    <property type="entry name" value="DUF7619"/>
    <property type="match status" value="1"/>
</dbReference>
<dbReference type="InterPro" id="IPR000601">
    <property type="entry name" value="PKD_dom"/>
</dbReference>
<dbReference type="Gene3D" id="2.60.40.10">
    <property type="entry name" value="Immunoglobulins"/>
    <property type="match status" value="1"/>
</dbReference>
<accession>A0ABW9RXU9</accession>
<dbReference type="Proteomes" id="UP000798808">
    <property type="component" value="Unassembled WGS sequence"/>
</dbReference>
<dbReference type="Pfam" id="PF25233">
    <property type="entry name" value="DUF7849"/>
    <property type="match status" value="1"/>
</dbReference>
<feature type="domain" description="PKD" evidence="1">
    <location>
        <begin position="54"/>
        <end position="97"/>
    </location>
</feature>
<dbReference type="Pfam" id="PF18911">
    <property type="entry name" value="PKD_4"/>
    <property type="match status" value="1"/>
</dbReference>
<dbReference type="InterPro" id="IPR013783">
    <property type="entry name" value="Ig-like_fold"/>
</dbReference>
<dbReference type="CDD" id="cd00146">
    <property type="entry name" value="PKD"/>
    <property type="match status" value="1"/>
</dbReference>
<dbReference type="RefSeq" id="WP_155177234.1">
    <property type="nucleotide sequence ID" value="NZ_BAAAFL010000010.1"/>
</dbReference>
<dbReference type="InterPro" id="IPR055353">
    <property type="entry name" value="DUF7619"/>
</dbReference>
<protein>
    <submittedName>
        <fullName evidence="2">PKD domain-containing protein</fullName>
    </submittedName>
</protein>
<dbReference type="EMBL" id="SMLW01000678">
    <property type="protein sequence ID" value="MTI29084.1"/>
    <property type="molecule type" value="Genomic_DNA"/>
</dbReference>
<evidence type="ECO:0000259" key="1">
    <source>
        <dbReference type="PROSITE" id="PS50093"/>
    </source>
</evidence>
<gene>
    <name evidence="2" type="ORF">E1163_29245</name>
</gene>
<name>A0ABW9RXU9_9BACT</name>